<dbReference type="InterPro" id="IPR012074">
    <property type="entry name" value="GAF_ANTAR"/>
</dbReference>
<dbReference type="SMART" id="SM00065">
    <property type="entry name" value="GAF"/>
    <property type="match status" value="1"/>
</dbReference>
<comment type="caution">
    <text evidence="4">The sequence shown here is derived from an EMBL/GenBank/DDBJ whole genome shotgun (WGS) entry which is preliminary data.</text>
</comment>
<evidence type="ECO:0000256" key="1">
    <source>
        <dbReference type="ARBA" id="ARBA00023015"/>
    </source>
</evidence>
<dbReference type="InterPro" id="IPR036388">
    <property type="entry name" value="WH-like_DNA-bd_sf"/>
</dbReference>
<dbReference type="SUPFAM" id="SSF55781">
    <property type="entry name" value="GAF domain-like"/>
    <property type="match status" value="1"/>
</dbReference>
<dbReference type="Gene3D" id="3.30.450.40">
    <property type="match status" value="1"/>
</dbReference>
<evidence type="ECO:0000313" key="4">
    <source>
        <dbReference type="EMBL" id="RJT77848.1"/>
    </source>
</evidence>
<dbReference type="OrthoDB" id="3820533at2"/>
<dbReference type="PIRSF" id="PIRSF036625">
    <property type="entry name" value="GAF_ANTAR"/>
    <property type="match status" value="1"/>
</dbReference>
<dbReference type="AlphaFoldDB" id="A0A3A5M068"/>
<dbReference type="Pfam" id="PF13185">
    <property type="entry name" value="GAF_2"/>
    <property type="match status" value="1"/>
</dbReference>
<dbReference type="Pfam" id="PF03861">
    <property type="entry name" value="ANTAR"/>
    <property type="match status" value="1"/>
</dbReference>
<evidence type="ECO:0000256" key="2">
    <source>
        <dbReference type="ARBA" id="ARBA00023163"/>
    </source>
</evidence>
<accession>A0A3A5M068</accession>
<keyword evidence="2" id="KW-0804">Transcription</keyword>
<dbReference type="Gene3D" id="1.10.10.10">
    <property type="entry name" value="Winged helix-like DNA-binding domain superfamily/Winged helix DNA-binding domain"/>
    <property type="match status" value="1"/>
</dbReference>
<dbReference type="Proteomes" id="UP000272560">
    <property type="component" value="Unassembled WGS sequence"/>
</dbReference>
<sequence length="232" mass="24751">MLQDIVLESSDIHQFLDNLAKLAADALSSEGTQMLCGIVLLRPRSKATVASSSERAQRLDEVQYQFDDGPCIRAAREGQIYVVADFTEESRFGDYPKAIADHGLRSALGVPIPLDGVAAAGLNLYSPRPNAFDEAMIAAASELAREASRSLRMAVRVAHLSDTGAQLKEAMNSRTTIDVAAGIIMGQNRCSHDTAMIILKAASSGRNIKLGEIAAAVVASIGQQLPETHFDA</sequence>
<evidence type="ECO:0000259" key="3">
    <source>
        <dbReference type="PROSITE" id="PS50921"/>
    </source>
</evidence>
<feature type="domain" description="ANTAR" evidence="3">
    <location>
        <begin position="157"/>
        <end position="218"/>
    </location>
</feature>
<keyword evidence="5" id="KW-1185">Reference proteome</keyword>
<dbReference type="InterPro" id="IPR005561">
    <property type="entry name" value="ANTAR"/>
</dbReference>
<evidence type="ECO:0000313" key="5">
    <source>
        <dbReference type="Proteomes" id="UP000272560"/>
    </source>
</evidence>
<dbReference type="InterPro" id="IPR029016">
    <property type="entry name" value="GAF-like_dom_sf"/>
</dbReference>
<gene>
    <name evidence="4" type="ORF">D6T63_14510</name>
</gene>
<dbReference type="PROSITE" id="PS50921">
    <property type="entry name" value="ANTAR"/>
    <property type="match status" value="1"/>
</dbReference>
<dbReference type="InterPro" id="IPR003018">
    <property type="entry name" value="GAF"/>
</dbReference>
<dbReference type="GO" id="GO:0003723">
    <property type="term" value="F:RNA binding"/>
    <property type="evidence" value="ECO:0007669"/>
    <property type="project" value="InterPro"/>
</dbReference>
<dbReference type="SMART" id="SM01012">
    <property type="entry name" value="ANTAR"/>
    <property type="match status" value="1"/>
</dbReference>
<reference evidence="4 5" key="1">
    <citation type="submission" date="2018-09" db="EMBL/GenBank/DDBJ databases">
        <title>Novel species of Arthrobacter.</title>
        <authorList>
            <person name="Liu Q."/>
            <person name="Xin Y.-H."/>
        </authorList>
    </citation>
    <scope>NUCLEOTIDE SEQUENCE [LARGE SCALE GENOMIC DNA]</scope>
    <source>
        <strain evidence="4 5">Hz2</strain>
    </source>
</reference>
<keyword evidence="1" id="KW-0805">Transcription regulation</keyword>
<organism evidence="4 5">
    <name type="scientific">Arthrobacter cheniae</name>
    <dbReference type="NCBI Taxonomy" id="1258888"/>
    <lineage>
        <taxon>Bacteria</taxon>
        <taxon>Bacillati</taxon>
        <taxon>Actinomycetota</taxon>
        <taxon>Actinomycetes</taxon>
        <taxon>Micrococcales</taxon>
        <taxon>Micrococcaceae</taxon>
        <taxon>Arthrobacter</taxon>
    </lineage>
</organism>
<dbReference type="EMBL" id="QZVT01000008">
    <property type="protein sequence ID" value="RJT77848.1"/>
    <property type="molecule type" value="Genomic_DNA"/>
</dbReference>
<protein>
    <submittedName>
        <fullName evidence="4">ANTAR domain-containing protein</fullName>
    </submittedName>
</protein>
<name>A0A3A5M068_9MICC</name>
<proteinExistence type="predicted"/>